<name>A0AAJ1CVA8_PANAN</name>
<protein>
    <submittedName>
        <fullName evidence="1">Uncharacterized protein</fullName>
    </submittedName>
</protein>
<reference evidence="1" key="1">
    <citation type="submission" date="2022-06" db="EMBL/GenBank/DDBJ databases">
        <title>Dynamics of rice microbiomes reveals core vertical transmitted seed endophytes.</title>
        <authorList>
            <person name="Liao K."/>
            <person name="Zhang X."/>
        </authorList>
    </citation>
    <scope>NUCLEOTIDE SEQUENCE</scope>
    <source>
        <strain evidence="1">JT1-17</strain>
    </source>
</reference>
<accession>A0AAJ1CVA8</accession>
<dbReference type="EMBL" id="JANFVX010000001">
    <property type="protein sequence ID" value="MCW0342482.1"/>
    <property type="molecule type" value="Genomic_DNA"/>
</dbReference>
<evidence type="ECO:0000313" key="2">
    <source>
        <dbReference type="Proteomes" id="UP001208888"/>
    </source>
</evidence>
<gene>
    <name evidence="1" type="ORF">NB703_000575</name>
</gene>
<comment type="caution">
    <text evidence="1">The sequence shown here is derived from an EMBL/GenBank/DDBJ whole genome shotgun (WGS) entry which is preliminary data.</text>
</comment>
<evidence type="ECO:0000313" key="1">
    <source>
        <dbReference type="EMBL" id="MCW0342482.1"/>
    </source>
</evidence>
<proteinExistence type="predicted"/>
<organism evidence="1 2">
    <name type="scientific">Pantoea ananas</name>
    <name type="common">Erwinia uredovora</name>
    <dbReference type="NCBI Taxonomy" id="553"/>
    <lineage>
        <taxon>Bacteria</taxon>
        <taxon>Pseudomonadati</taxon>
        <taxon>Pseudomonadota</taxon>
        <taxon>Gammaproteobacteria</taxon>
        <taxon>Enterobacterales</taxon>
        <taxon>Erwiniaceae</taxon>
        <taxon>Pantoea</taxon>
    </lineage>
</organism>
<sequence>MKQKILIDGILQLMCQRGRTLKNAPQWLTRGIYCGKEAADVAPQDVPKRGKAPKRCLLTVLQLVKLVIEIGNMMNALASV</sequence>
<dbReference type="AlphaFoldDB" id="A0AAJ1CVA8"/>
<dbReference type="Proteomes" id="UP001208888">
    <property type="component" value="Unassembled WGS sequence"/>
</dbReference>